<evidence type="ECO:0000313" key="1">
    <source>
        <dbReference type="EMBL" id="KII74045.1"/>
    </source>
</evidence>
<proteinExistence type="predicted"/>
<comment type="caution">
    <text evidence="1">The sequence shown here is derived from an EMBL/GenBank/DDBJ whole genome shotgun (WGS) entry which is preliminary data.</text>
</comment>
<name>A0A0C2NCN1_THEKT</name>
<dbReference type="OrthoDB" id="197676at2759"/>
<evidence type="ECO:0000313" key="2">
    <source>
        <dbReference type="Proteomes" id="UP000031668"/>
    </source>
</evidence>
<keyword evidence="2" id="KW-1185">Reference proteome</keyword>
<organism evidence="1 2">
    <name type="scientific">Thelohanellus kitauei</name>
    <name type="common">Myxosporean</name>
    <dbReference type="NCBI Taxonomy" id="669202"/>
    <lineage>
        <taxon>Eukaryota</taxon>
        <taxon>Metazoa</taxon>
        <taxon>Cnidaria</taxon>
        <taxon>Myxozoa</taxon>
        <taxon>Myxosporea</taxon>
        <taxon>Bivalvulida</taxon>
        <taxon>Platysporina</taxon>
        <taxon>Myxobolidae</taxon>
        <taxon>Thelohanellus</taxon>
    </lineage>
</organism>
<reference evidence="1 2" key="1">
    <citation type="journal article" date="2014" name="Genome Biol. Evol.">
        <title>The genome of the myxosporean Thelohanellus kitauei shows adaptations to nutrient acquisition within its fish host.</title>
        <authorList>
            <person name="Yang Y."/>
            <person name="Xiong J."/>
            <person name="Zhou Z."/>
            <person name="Huo F."/>
            <person name="Miao W."/>
            <person name="Ran C."/>
            <person name="Liu Y."/>
            <person name="Zhang J."/>
            <person name="Feng J."/>
            <person name="Wang M."/>
            <person name="Wang M."/>
            <person name="Wang L."/>
            <person name="Yao B."/>
        </authorList>
    </citation>
    <scope>NUCLEOTIDE SEQUENCE [LARGE SCALE GENOMIC DNA]</scope>
    <source>
        <strain evidence="1">Wuqing</strain>
    </source>
</reference>
<protein>
    <submittedName>
        <fullName evidence="1">Uncharacterized protein</fullName>
    </submittedName>
</protein>
<dbReference type="EMBL" id="JWZT01000567">
    <property type="protein sequence ID" value="KII74045.1"/>
    <property type="molecule type" value="Genomic_DNA"/>
</dbReference>
<dbReference type="Proteomes" id="UP000031668">
    <property type="component" value="Unassembled WGS sequence"/>
</dbReference>
<accession>A0A0C2NCN1</accession>
<dbReference type="AlphaFoldDB" id="A0A0C2NCN1"/>
<sequence>MTTPYDNNELRNINMSRPGYQPPISNFSIQNSVNNNFSNNPQCFMIDKDQMRENMSQFLQSRPKREELVNREILNVQDEEKTRMIKKYLSEHLVNRPGPLDVYQHLVDKDDSSASKKGELLTTYQRAKTMLMCKTGALSNSLGVTVNRNTFEAVPRNVPKIKSLKFHEFVPGKSGANGKFVRRKWSGSRDAINSFSHLDHYRQLVEQQALFLQMEVAEKQNINNPMMSWSNSEDIKPLYYHSVQNTEYQNSHTPYTAETSEYSPQSLPSDFLNSDFNSMNDIDNYNPQNVLVHNDRDNPIKLNDDLFDDFSSSGYGTSIIPSDSFDTDDGHNLGFGLYYDCDNFNSVMEKIAFYERLHKIQNFSL</sequence>
<gene>
    <name evidence="1" type="ORF">RF11_00029</name>
</gene>